<gene>
    <name evidence="1" type="ORF">EXIGLDRAFT_807962</name>
</gene>
<evidence type="ECO:0000313" key="2">
    <source>
        <dbReference type="Proteomes" id="UP000077266"/>
    </source>
</evidence>
<evidence type="ECO:0008006" key="3">
    <source>
        <dbReference type="Google" id="ProtNLM"/>
    </source>
</evidence>
<sequence length="342" mass="38802">MSLTHVHRSSFNITHADDLSALSRPRADLSSIRNVVLNGAVTPSWDDIELLFAKCLNLEELTIRNFTIVDTPRRIRPLPTNFLRRLNISYTPGRHHETSINALWTLPDVHNLPHITVWLGPLNSPLLEEIIYDLVEFVTTAFFWRTATVDIHMDNGLIDITTTTQYDDTQRRTLHLFDPVSTARTQAADIMDMVRAGVATALQMIFPSHEGSSSTLIKPLHAARRIRIPLSLVPFMLSHSTTDAPYFVGLEELEIDWDVDVNIVASNVARFVIPSRDVTQPRIIRVRRASSVQRFWTSARVLLTVLNTTKERPIVELHGFGLTTHYDLSEVRAMCSRLVLVD</sequence>
<organism evidence="1 2">
    <name type="scientific">Exidia glandulosa HHB12029</name>
    <dbReference type="NCBI Taxonomy" id="1314781"/>
    <lineage>
        <taxon>Eukaryota</taxon>
        <taxon>Fungi</taxon>
        <taxon>Dikarya</taxon>
        <taxon>Basidiomycota</taxon>
        <taxon>Agaricomycotina</taxon>
        <taxon>Agaricomycetes</taxon>
        <taxon>Auriculariales</taxon>
        <taxon>Exidiaceae</taxon>
        <taxon>Exidia</taxon>
    </lineage>
</organism>
<protein>
    <recommendedName>
        <fullName evidence="3">F-box domain-containing protein</fullName>
    </recommendedName>
</protein>
<evidence type="ECO:0000313" key="1">
    <source>
        <dbReference type="EMBL" id="KZV83783.1"/>
    </source>
</evidence>
<dbReference type="AlphaFoldDB" id="A0A165D4P4"/>
<reference evidence="1 2" key="1">
    <citation type="journal article" date="2016" name="Mol. Biol. Evol.">
        <title>Comparative Genomics of Early-Diverging Mushroom-Forming Fungi Provides Insights into the Origins of Lignocellulose Decay Capabilities.</title>
        <authorList>
            <person name="Nagy L.G."/>
            <person name="Riley R."/>
            <person name="Tritt A."/>
            <person name="Adam C."/>
            <person name="Daum C."/>
            <person name="Floudas D."/>
            <person name="Sun H."/>
            <person name="Yadav J.S."/>
            <person name="Pangilinan J."/>
            <person name="Larsson K.H."/>
            <person name="Matsuura K."/>
            <person name="Barry K."/>
            <person name="Labutti K."/>
            <person name="Kuo R."/>
            <person name="Ohm R.A."/>
            <person name="Bhattacharya S.S."/>
            <person name="Shirouzu T."/>
            <person name="Yoshinaga Y."/>
            <person name="Martin F.M."/>
            <person name="Grigoriev I.V."/>
            <person name="Hibbett D.S."/>
        </authorList>
    </citation>
    <scope>NUCLEOTIDE SEQUENCE [LARGE SCALE GENOMIC DNA]</scope>
    <source>
        <strain evidence="1 2">HHB12029</strain>
    </source>
</reference>
<proteinExistence type="predicted"/>
<name>A0A165D4P4_EXIGL</name>
<dbReference type="InParanoid" id="A0A165D4P4"/>
<keyword evidence="2" id="KW-1185">Reference proteome</keyword>
<dbReference type="EMBL" id="KV426255">
    <property type="protein sequence ID" value="KZV83783.1"/>
    <property type="molecule type" value="Genomic_DNA"/>
</dbReference>
<accession>A0A165D4P4</accession>
<dbReference type="Proteomes" id="UP000077266">
    <property type="component" value="Unassembled WGS sequence"/>
</dbReference>